<evidence type="ECO:0000256" key="7">
    <source>
        <dbReference type="ARBA" id="ARBA00022989"/>
    </source>
</evidence>
<evidence type="ECO:0000256" key="2">
    <source>
        <dbReference type="ARBA" id="ARBA00007783"/>
    </source>
</evidence>
<gene>
    <name evidence="11" type="ORF">HNQ61_000228</name>
</gene>
<dbReference type="InterPro" id="IPR047817">
    <property type="entry name" value="ABC2_TM_bact-type"/>
</dbReference>
<evidence type="ECO:0000259" key="10">
    <source>
        <dbReference type="PROSITE" id="PS51012"/>
    </source>
</evidence>
<dbReference type="Proteomes" id="UP000582837">
    <property type="component" value="Unassembled WGS sequence"/>
</dbReference>
<dbReference type="AlphaFoldDB" id="A0A841GJ80"/>
<name>A0A841GJ80_9BACT</name>
<dbReference type="PANTHER" id="PTHR30413">
    <property type="entry name" value="INNER MEMBRANE TRANSPORT PERMEASE"/>
    <property type="match status" value="1"/>
</dbReference>
<dbReference type="GO" id="GO:0005886">
    <property type="term" value="C:plasma membrane"/>
    <property type="evidence" value="ECO:0007669"/>
    <property type="project" value="UniProtKB-SubCell"/>
</dbReference>
<keyword evidence="3 9" id="KW-0813">Transport</keyword>
<dbReference type="GO" id="GO:0015920">
    <property type="term" value="P:lipopolysaccharide transport"/>
    <property type="evidence" value="ECO:0007669"/>
    <property type="project" value="TreeGrafter"/>
</dbReference>
<dbReference type="InterPro" id="IPR013525">
    <property type="entry name" value="ABC2_TM"/>
</dbReference>
<keyword evidence="7 9" id="KW-1133">Transmembrane helix</keyword>
<keyword evidence="12" id="KW-1185">Reference proteome</keyword>
<evidence type="ECO:0000256" key="9">
    <source>
        <dbReference type="RuleBase" id="RU361157"/>
    </source>
</evidence>
<comment type="caution">
    <text evidence="11">The sequence shown here is derived from an EMBL/GenBank/DDBJ whole genome shotgun (WGS) entry which is preliminary data.</text>
</comment>
<feature type="domain" description="ABC transmembrane type-2" evidence="10">
    <location>
        <begin position="74"/>
        <end position="293"/>
    </location>
</feature>
<evidence type="ECO:0000256" key="4">
    <source>
        <dbReference type="ARBA" id="ARBA00022475"/>
    </source>
</evidence>
<protein>
    <recommendedName>
        <fullName evidence="9">Transport permease protein</fullName>
    </recommendedName>
</protein>
<organism evidence="11 12">
    <name type="scientific">Longimicrobium terrae</name>
    <dbReference type="NCBI Taxonomy" id="1639882"/>
    <lineage>
        <taxon>Bacteria</taxon>
        <taxon>Pseudomonadati</taxon>
        <taxon>Gemmatimonadota</taxon>
        <taxon>Longimicrobiia</taxon>
        <taxon>Longimicrobiales</taxon>
        <taxon>Longimicrobiaceae</taxon>
        <taxon>Longimicrobium</taxon>
    </lineage>
</organism>
<feature type="transmembrane region" description="Helical" evidence="9">
    <location>
        <begin position="151"/>
        <end position="178"/>
    </location>
</feature>
<evidence type="ECO:0000256" key="5">
    <source>
        <dbReference type="ARBA" id="ARBA00022519"/>
    </source>
</evidence>
<dbReference type="EMBL" id="JACHIA010000001">
    <property type="protein sequence ID" value="MBB6068617.1"/>
    <property type="molecule type" value="Genomic_DNA"/>
</dbReference>
<dbReference type="RefSeq" id="WP_170030855.1">
    <property type="nucleotide sequence ID" value="NZ_JABDTL010000001.1"/>
</dbReference>
<feature type="transmembrane region" description="Helical" evidence="9">
    <location>
        <begin position="73"/>
        <end position="95"/>
    </location>
</feature>
<feature type="transmembrane region" description="Helical" evidence="9">
    <location>
        <begin position="115"/>
        <end position="139"/>
    </location>
</feature>
<keyword evidence="5" id="KW-0997">Cell inner membrane</keyword>
<evidence type="ECO:0000313" key="11">
    <source>
        <dbReference type="EMBL" id="MBB6068617.1"/>
    </source>
</evidence>
<dbReference type="Pfam" id="PF01061">
    <property type="entry name" value="ABC2_membrane"/>
    <property type="match status" value="1"/>
</dbReference>
<dbReference type="GO" id="GO:0140359">
    <property type="term" value="F:ABC-type transporter activity"/>
    <property type="evidence" value="ECO:0007669"/>
    <property type="project" value="InterPro"/>
</dbReference>
<dbReference type="PANTHER" id="PTHR30413:SF8">
    <property type="entry name" value="TRANSPORT PERMEASE PROTEIN"/>
    <property type="match status" value="1"/>
</dbReference>
<accession>A0A841GJ80</accession>
<evidence type="ECO:0000256" key="3">
    <source>
        <dbReference type="ARBA" id="ARBA00022448"/>
    </source>
</evidence>
<feature type="transmembrane region" description="Helical" evidence="9">
    <location>
        <begin position="184"/>
        <end position="207"/>
    </location>
</feature>
<evidence type="ECO:0000313" key="12">
    <source>
        <dbReference type="Proteomes" id="UP000582837"/>
    </source>
</evidence>
<evidence type="ECO:0000256" key="6">
    <source>
        <dbReference type="ARBA" id="ARBA00022692"/>
    </source>
</evidence>
<dbReference type="PROSITE" id="PS51012">
    <property type="entry name" value="ABC_TM2"/>
    <property type="match status" value="1"/>
</dbReference>
<comment type="similarity">
    <text evidence="2 9">Belongs to the ABC-2 integral membrane protein family.</text>
</comment>
<keyword evidence="6 9" id="KW-0812">Transmembrane</keyword>
<keyword evidence="4 9" id="KW-1003">Cell membrane</keyword>
<reference evidence="11 12" key="1">
    <citation type="submission" date="2020-08" db="EMBL/GenBank/DDBJ databases">
        <title>Genomic Encyclopedia of Type Strains, Phase IV (KMG-IV): sequencing the most valuable type-strain genomes for metagenomic binning, comparative biology and taxonomic classification.</title>
        <authorList>
            <person name="Goeker M."/>
        </authorList>
    </citation>
    <scope>NUCLEOTIDE SEQUENCE [LARGE SCALE GENOMIC DNA]</scope>
    <source>
        <strain evidence="11 12">DSM 29007</strain>
    </source>
</reference>
<sequence>MSTETVSRVLVAGGPEGRPVRPAGAPPAAAGPVVVVEPVGAWGALHLRETWEHRELLLFLTLRDVKVRYKQTVLGLGWVVLLPLLTAIVFTVFLGNVARVDSGGVPYPLFVYSALLPWTFFASAVTSGAGSVVGSAHLVTKVYFPRVIVPAAAIAARLVDFAISFLVLVGMMLVYQVAPTRNLLMIPVLVVLVSLLSFAFGLMLAGINVRWRDVGMAVPVLLQLWMFASPVVYSASMVPARWRTLYNLNPVVGIVGNFRVAVSGGAFDWPALGISAAATVVLLALSAYVFARVERNFADYI</sequence>
<keyword evidence="8 9" id="KW-0472">Membrane</keyword>
<proteinExistence type="inferred from homology"/>
<feature type="transmembrane region" description="Helical" evidence="9">
    <location>
        <begin position="214"/>
        <end position="233"/>
    </location>
</feature>
<feature type="transmembrane region" description="Helical" evidence="9">
    <location>
        <begin position="269"/>
        <end position="291"/>
    </location>
</feature>
<comment type="subcellular location">
    <subcellularLocation>
        <location evidence="1">Cell inner membrane</location>
        <topology evidence="1">Multi-pass membrane protein</topology>
    </subcellularLocation>
    <subcellularLocation>
        <location evidence="9">Cell membrane</location>
        <topology evidence="9">Multi-pass membrane protein</topology>
    </subcellularLocation>
</comment>
<evidence type="ECO:0000256" key="1">
    <source>
        <dbReference type="ARBA" id="ARBA00004429"/>
    </source>
</evidence>
<evidence type="ECO:0000256" key="8">
    <source>
        <dbReference type="ARBA" id="ARBA00023136"/>
    </source>
</evidence>